<dbReference type="EMBL" id="JACOFU010000001">
    <property type="protein sequence ID" value="MBC3830168.1"/>
    <property type="molecule type" value="Genomic_DNA"/>
</dbReference>
<gene>
    <name evidence="2" type="ORF">H8K33_01450</name>
</gene>
<feature type="transmembrane region" description="Helical" evidence="1">
    <location>
        <begin position="6"/>
        <end position="26"/>
    </location>
</feature>
<keyword evidence="1" id="KW-0472">Membrane</keyword>
<name>A0ABR6XLA1_9BURK</name>
<accession>A0ABR6XLA1</accession>
<evidence type="ECO:0000313" key="2">
    <source>
        <dbReference type="EMBL" id="MBC3830168.1"/>
    </source>
</evidence>
<sequence length="78" mass="8672">MKDIAYISSGAGVVVSFIGGSVFVLYSKTVLQLKQYHDSLLDVQNVLLAFKLVEATDDVKEKSAMTQKMIEFLSSRRL</sequence>
<evidence type="ECO:0000313" key="3">
    <source>
        <dbReference type="Proteomes" id="UP000643610"/>
    </source>
</evidence>
<evidence type="ECO:0000256" key="1">
    <source>
        <dbReference type="SAM" id="Phobius"/>
    </source>
</evidence>
<organism evidence="2 3">
    <name type="scientific">Undibacterium amnicola</name>
    <dbReference type="NCBI Taxonomy" id="1834038"/>
    <lineage>
        <taxon>Bacteria</taxon>
        <taxon>Pseudomonadati</taxon>
        <taxon>Pseudomonadota</taxon>
        <taxon>Betaproteobacteria</taxon>
        <taxon>Burkholderiales</taxon>
        <taxon>Oxalobacteraceae</taxon>
        <taxon>Undibacterium</taxon>
    </lineage>
</organism>
<keyword evidence="1" id="KW-1133">Transmembrane helix</keyword>
<proteinExistence type="predicted"/>
<keyword evidence="3" id="KW-1185">Reference proteome</keyword>
<dbReference type="Proteomes" id="UP000643610">
    <property type="component" value="Unassembled WGS sequence"/>
</dbReference>
<protein>
    <submittedName>
        <fullName evidence="2">Uncharacterized protein</fullName>
    </submittedName>
</protein>
<keyword evidence="1" id="KW-0812">Transmembrane</keyword>
<reference evidence="2 3" key="1">
    <citation type="submission" date="2020-08" db="EMBL/GenBank/DDBJ databases">
        <title>Novel species isolated from subtropical streams in China.</title>
        <authorList>
            <person name="Lu H."/>
        </authorList>
    </citation>
    <scope>NUCLEOTIDE SEQUENCE [LARGE SCALE GENOMIC DNA]</scope>
    <source>
        <strain evidence="2 3">KCTC 52442</strain>
    </source>
</reference>
<comment type="caution">
    <text evidence="2">The sequence shown here is derived from an EMBL/GenBank/DDBJ whole genome shotgun (WGS) entry which is preliminary data.</text>
</comment>